<sequence>MSATIGVVGPADLIPGITSVVREQPGTVILELPYADDTDAPALVDAHLAEVDGWLFAGIAPYAATVAAHGPPTAPATYLEYSGPTLAQALLVLAQRGHDVARLSIDTVPLDDVHHTYAEAGLPTDHLHVLPFDPGLKPAEIIGFHRERHAAGTDVAVTCNSAVHEAIAGEQPALRLAPLAASVRVALRQVLLAGSNQLAEDAQVAVGLIQTSGGDVGLAAEAAALGGSLAAAVGGSHLLITTRGPLYAATSGFTSLPMLGRLADHHRVVRVGLGLGDTAAAAETRARHALARARVLGDVRAVLSLRDGTDMILDVPASRGATDTTSLSVLARRVGVAAATLRELQKLREATDNRPVTTRDIADHLGIRVRAAHRIVQRLELGGLAERAGKLNPGGAGRPHTLYRLVV</sequence>
<name>A0A2P8DT60_9ACTN</name>
<dbReference type="InterPro" id="IPR036390">
    <property type="entry name" value="WH_DNA-bd_sf"/>
</dbReference>
<proteinExistence type="predicted"/>
<gene>
    <name evidence="1" type="ORF">CLV30_11658</name>
</gene>
<dbReference type="Proteomes" id="UP000243528">
    <property type="component" value="Unassembled WGS sequence"/>
</dbReference>
<protein>
    <recommendedName>
        <fullName evidence="3">HTH domain-containing protein</fullName>
    </recommendedName>
</protein>
<evidence type="ECO:0000313" key="2">
    <source>
        <dbReference type="Proteomes" id="UP000243528"/>
    </source>
</evidence>
<dbReference type="InterPro" id="IPR036388">
    <property type="entry name" value="WH-like_DNA-bd_sf"/>
</dbReference>
<dbReference type="Gene3D" id="1.10.10.10">
    <property type="entry name" value="Winged helix-like DNA-binding domain superfamily/Winged helix DNA-binding domain"/>
    <property type="match status" value="1"/>
</dbReference>
<dbReference type="SUPFAM" id="SSF46785">
    <property type="entry name" value="Winged helix' DNA-binding domain"/>
    <property type="match status" value="1"/>
</dbReference>
<evidence type="ECO:0000313" key="1">
    <source>
        <dbReference type="EMBL" id="PSL00398.1"/>
    </source>
</evidence>
<dbReference type="AlphaFoldDB" id="A0A2P8DT60"/>
<comment type="caution">
    <text evidence="1">The sequence shown here is derived from an EMBL/GenBank/DDBJ whole genome shotgun (WGS) entry which is preliminary data.</text>
</comment>
<reference evidence="1 2" key="1">
    <citation type="submission" date="2018-03" db="EMBL/GenBank/DDBJ databases">
        <title>Genomic Encyclopedia of Archaeal and Bacterial Type Strains, Phase II (KMG-II): from individual species to whole genera.</title>
        <authorList>
            <person name="Goeker M."/>
        </authorList>
    </citation>
    <scope>NUCLEOTIDE SEQUENCE [LARGE SCALE GENOMIC DNA]</scope>
    <source>
        <strain evidence="1 2">DSM 45211</strain>
    </source>
</reference>
<dbReference type="EMBL" id="PYGE01000016">
    <property type="protein sequence ID" value="PSL00398.1"/>
    <property type="molecule type" value="Genomic_DNA"/>
</dbReference>
<dbReference type="OrthoDB" id="5197207at2"/>
<keyword evidence="2" id="KW-1185">Reference proteome</keyword>
<dbReference type="RefSeq" id="WP_106538832.1">
    <property type="nucleotide sequence ID" value="NZ_PYGE01000016.1"/>
</dbReference>
<evidence type="ECO:0008006" key="3">
    <source>
        <dbReference type="Google" id="ProtNLM"/>
    </source>
</evidence>
<organism evidence="1 2">
    <name type="scientific">Haloactinopolyspora alba</name>
    <dbReference type="NCBI Taxonomy" id="648780"/>
    <lineage>
        <taxon>Bacteria</taxon>
        <taxon>Bacillati</taxon>
        <taxon>Actinomycetota</taxon>
        <taxon>Actinomycetes</taxon>
        <taxon>Jiangellales</taxon>
        <taxon>Jiangellaceae</taxon>
        <taxon>Haloactinopolyspora</taxon>
    </lineage>
</organism>
<accession>A0A2P8DT60</accession>